<dbReference type="OrthoDB" id="442731at2759"/>
<dbReference type="AlphaFoldDB" id="A0A2G9UC78"/>
<organism evidence="2 3">
    <name type="scientific">Teladorsagia circumcincta</name>
    <name type="common">Brown stomach worm</name>
    <name type="synonym">Ostertagia circumcincta</name>
    <dbReference type="NCBI Taxonomy" id="45464"/>
    <lineage>
        <taxon>Eukaryota</taxon>
        <taxon>Metazoa</taxon>
        <taxon>Ecdysozoa</taxon>
        <taxon>Nematoda</taxon>
        <taxon>Chromadorea</taxon>
        <taxon>Rhabditida</taxon>
        <taxon>Rhabditina</taxon>
        <taxon>Rhabditomorpha</taxon>
        <taxon>Strongyloidea</taxon>
        <taxon>Trichostrongylidae</taxon>
        <taxon>Teladorsagia</taxon>
    </lineage>
</organism>
<evidence type="ECO:0000313" key="3">
    <source>
        <dbReference type="Proteomes" id="UP000230423"/>
    </source>
</evidence>
<protein>
    <recommendedName>
        <fullName evidence="1">Teneurin-1-4-like galactose-binding domain-containing protein</fullName>
    </recommendedName>
</protein>
<sequence length="205" mass="21810">MGHALENRSEFALNWVLGQCGSGSLGPASVESNLYIFRNSELFITRAGRVAFNVSVGAGAQMVLLGRHAVPPSLSLHDFYHPLRADRLAPPSPSHSIETARHKRQTPEMLVEPISLLAYSIAAPTSSSADGTNPLAIRCDADCNGHGECLSGGRCRNAMCMHIGAKFLTVAVMDDVVTRACAIVIKDGPEKAANWVFRSVGLGAL</sequence>
<accession>A0A2G9UC78</accession>
<proteinExistence type="predicted"/>
<dbReference type="Pfam" id="PF23093">
    <property type="entry name" value="GBD_Tenm3"/>
    <property type="match status" value="1"/>
</dbReference>
<evidence type="ECO:0000259" key="1">
    <source>
        <dbReference type="Pfam" id="PF23093"/>
    </source>
</evidence>
<dbReference type="EMBL" id="KZ347660">
    <property type="protein sequence ID" value="PIO67332.1"/>
    <property type="molecule type" value="Genomic_DNA"/>
</dbReference>
<dbReference type="Proteomes" id="UP000230423">
    <property type="component" value="Unassembled WGS sequence"/>
</dbReference>
<keyword evidence="3" id="KW-1185">Reference proteome</keyword>
<feature type="domain" description="Teneurin-1-4-like galactose-binding" evidence="1">
    <location>
        <begin position="33"/>
        <end position="112"/>
    </location>
</feature>
<reference evidence="2 3" key="1">
    <citation type="submission" date="2015-09" db="EMBL/GenBank/DDBJ databases">
        <title>Draft genome of the parasitic nematode Teladorsagia circumcincta isolate WARC Sus (inbred).</title>
        <authorList>
            <person name="Mitreva M."/>
        </authorList>
    </citation>
    <scope>NUCLEOTIDE SEQUENCE [LARGE SCALE GENOMIC DNA]</scope>
    <source>
        <strain evidence="2 3">S</strain>
    </source>
</reference>
<gene>
    <name evidence="2" type="ORF">TELCIR_10918</name>
</gene>
<name>A0A2G9UC78_TELCI</name>
<dbReference type="InterPro" id="IPR057629">
    <property type="entry name" value="Teneurin1-4_GBD"/>
</dbReference>
<evidence type="ECO:0000313" key="2">
    <source>
        <dbReference type="EMBL" id="PIO67332.1"/>
    </source>
</evidence>